<evidence type="ECO:0000256" key="2">
    <source>
        <dbReference type="ARBA" id="ARBA00009096"/>
    </source>
</evidence>
<dbReference type="RefSeq" id="XP_062876480.1">
    <property type="nucleotide sequence ID" value="XM_063020410.1"/>
</dbReference>
<keyword evidence="6 7" id="KW-0472">Membrane</keyword>
<comment type="similarity">
    <text evidence="2">Belongs to the TMEM97/sigma-2 receptor family.</text>
</comment>
<dbReference type="InterPro" id="IPR033118">
    <property type="entry name" value="EXPERA"/>
</dbReference>
<feature type="transmembrane region" description="Helical" evidence="7">
    <location>
        <begin position="12"/>
        <end position="31"/>
    </location>
</feature>
<keyword evidence="10" id="KW-1185">Reference proteome</keyword>
<evidence type="ECO:0000313" key="10">
    <source>
        <dbReference type="Proteomes" id="UP001338582"/>
    </source>
</evidence>
<dbReference type="PROSITE" id="PS51751">
    <property type="entry name" value="EXPERA"/>
    <property type="match status" value="1"/>
</dbReference>
<evidence type="ECO:0000256" key="5">
    <source>
        <dbReference type="ARBA" id="ARBA00022989"/>
    </source>
</evidence>
<evidence type="ECO:0000313" key="9">
    <source>
        <dbReference type="EMBL" id="WPK24096.1"/>
    </source>
</evidence>
<evidence type="ECO:0000256" key="3">
    <source>
        <dbReference type="ARBA" id="ARBA00022692"/>
    </source>
</evidence>
<sequence>MAKMNKRDTFYFWYLLIHIPVAFFIDCSLVVPRQFLLPVQKYMVDLHVGANKDFLLQSPPLWLQYFGMFEMLFQLPLFFLASYHLWRGSKSVLVVVAIYGFNAFFTTGVCLLYVLTEGANNGLSESEVWNLFGLYVPYFVIPLAMMIDCTYRAMRLIQEGQRAIEAKKKL</sequence>
<dbReference type="PANTHER" id="PTHR31204">
    <property type="entry name" value="SIGMA INTRACELLULAR RECEPTOR 2"/>
    <property type="match status" value="1"/>
</dbReference>
<protein>
    <recommendedName>
        <fullName evidence="7">Efficient mitochondria targeting-associated protein 19</fullName>
    </recommendedName>
</protein>
<evidence type="ECO:0000256" key="6">
    <source>
        <dbReference type="ARBA" id="ARBA00023136"/>
    </source>
</evidence>
<evidence type="ECO:0000256" key="1">
    <source>
        <dbReference type="ARBA" id="ARBA00004477"/>
    </source>
</evidence>
<feature type="transmembrane region" description="Helical" evidence="7">
    <location>
        <begin position="92"/>
        <end position="116"/>
    </location>
</feature>
<accession>A0AAX4H794</accession>
<comment type="subcellular location">
    <subcellularLocation>
        <location evidence="1">Endoplasmic reticulum membrane</location>
        <topology evidence="1">Multi-pass membrane protein</topology>
    </subcellularLocation>
</comment>
<evidence type="ECO:0000259" key="8">
    <source>
        <dbReference type="PROSITE" id="PS51751"/>
    </source>
</evidence>
<dbReference type="Proteomes" id="UP001338582">
    <property type="component" value="Chromosome 2"/>
</dbReference>
<evidence type="ECO:0000256" key="7">
    <source>
        <dbReference type="PIRNR" id="PIRNR031032"/>
    </source>
</evidence>
<proteinExistence type="inferred from homology"/>
<reference evidence="9 10" key="1">
    <citation type="submission" date="2023-10" db="EMBL/GenBank/DDBJ databases">
        <title>Draft Genome Sequence of Candida saopaulonensis from a very Premature Infant with Sepsis.</title>
        <authorList>
            <person name="Ning Y."/>
            <person name="Dai R."/>
            <person name="Xiao M."/>
            <person name="Xu Y."/>
            <person name="Yan Q."/>
            <person name="Zhang L."/>
        </authorList>
    </citation>
    <scope>NUCLEOTIDE SEQUENCE [LARGE SCALE GENOMIC DNA]</scope>
    <source>
        <strain evidence="9 10">19XY460</strain>
    </source>
</reference>
<feature type="transmembrane region" description="Helical" evidence="7">
    <location>
        <begin position="128"/>
        <end position="147"/>
    </location>
</feature>
<dbReference type="InterPro" id="IPR016964">
    <property type="entry name" value="Sigma2_recept"/>
</dbReference>
<dbReference type="KEGG" id="asau:88172418"/>
<dbReference type="PANTHER" id="PTHR31204:SF1">
    <property type="entry name" value="SIGMA INTRACELLULAR RECEPTOR 2"/>
    <property type="match status" value="1"/>
</dbReference>
<organism evidence="9 10">
    <name type="scientific">Australozyma saopauloensis</name>
    <dbReference type="NCBI Taxonomy" id="291208"/>
    <lineage>
        <taxon>Eukaryota</taxon>
        <taxon>Fungi</taxon>
        <taxon>Dikarya</taxon>
        <taxon>Ascomycota</taxon>
        <taxon>Saccharomycotina</taxon>
        <taxon>Pichiomycetes</taxon>
        <taxon>Metschnikowiaceae</taxon>
        <taxon>Australozyma</taxon>
    </lineage>
</organism>
<dbReference type="Pfam" id="PF05241">
    <property type="entry name" value="EBP"/>
    <property type="match status" value="1"/>
</dbReference>
<keyword evidence="4 7" id="KW-0256">Endoplasmic reticulum</keyword>
<dbReference type="PIRSF" id="PIRSF031032">
    <property type="entry name" value="TMP_97_prd"/>
    <property type="match status" value="1"/>
</dbReference>
<dbReference type="GO" id="GO:0005789">
    <property type="term" value="C:endoplasmic reticulum membrane"/>
    <property type="evidence" value="ECO:0007669"/>
    <property type="project" value="UniProtKB-SubCell"/>
</dbReference>
<dbReference type="GeneID" id="88172418"/>
<feature type="domain" description="EXPERA" evidence="8">
    <location>
        <begin position="7"/>
        <end position="146"/>
    </location>
</feature>
<keyword evidence="5 7" id="KW-1133">Transmembrane helix</keyword>
<dbReference type="EMBL" id="CP138895">
    <property type="protein sequence ID" value="WPK24096.1"/>
    <property type="molecule type" value="Genomic_DNA"/>
</dbReference>
<dbReference type="AlphaFoldDB" id="A0AAX4H794"/>
<name>A0AAX4H794_9ASCO</name>
<evidence type="ECO:0000256" key="4">
    <source>
        <dbReference type="ARBA" id="ARBA00022824"/>
    </source>
</evidence>
<dbReference type="InterPro" id="IPR051987">
    <property type="entry name" value="Sigma-2_receptor-like"/>
</dbReference>
<feature type="transmembrane region" description="Helical" evidence="7">
    <location>
        <begin position="62"/>
        <end position="80"/>
    </location>
</feature>
<keyword evidence="3 7" id="KW-0812">Transmembrane</keyword>
<gene>
    <name evidence="9" type="ORF">PUMCH_001352</name>
</gene>